<keyword evidence="5 7" id="KW-1133">Transmembrane helix</keyword>
<dbReference type="PROSITE" id="PS50850">
    <property type="entry name" value="MFS"/>
    <property type="match status" value="1"/>
</dbReference>
<feature type="transmembrane region" description="Helical" evidence="7">
    <location>
        <begin position="55"/>
        <end position="83"/>
    </location>
</feature>
<dbReference type="AlphaFoldDB" id="A0A377ZNH7"/>
<feature type="transmembrane region" description="Helical" evidence="7">
    <location>
        <begin position="163"/>
        <end position="189"/>
    </location>
</feature>
<keyword evidence="4 7" id="KW-0812">Transmembrane</keyword>
<evidence type="ECO:0000256" key="4">
    <source>
        <dbReference type="ARBA" id="ARBA00022692"/>
    </source>
</evidence>
<dbReference type="InterPro" id="IPR050171">
    <property type="entry name" value="MFS_Transporters"/>
</dbReference>
<dbReference type="Proteomes" id="UP000254487">
    <property type="component" value="Unassembled WGS sequence"/>
</dbReference>
<comment type="subcellular location">
    <subcellularLocation>
        <location evidence="1">Cell membrane</location>
        <topology evidence="1">Multi-pass membrane protein</topology>
    </subcellularLocation>
</comment>
<evidence type="ECO:0000256" key="5">
    <source>
        <dbReference type="ARBA" id="ARBA00022989"/>
    </source>
</evidence>
<feature type="transmembrane region" description="Helical" evidence="7">
    <location>
        <begin position="285"/>
        <end position="307"/>
    </location>
</feature>
<dbReference type="PANTHER" id="PTHR23517">
    <property type="entry name" value="RESISTANCE PROTEIN MDTM, PUTATIVE-RELATED-RELATED"/>
    <property type="match status" value="1"/>
</dbReference>
<feature type="transmembrane region" description="Helical" evidence="7">
    <location>
        <begin position="313"/>
        <end position="333"/>
    </location>
</feature>
<evidence type="ECO:0000256" key="2">
    <source>
        <dbReference type="ARBA" id="ARBA00022448"/>
    </source>
</evidence>
<sequence>MISLQYISTLISRPHAGRYTDIWGPKKVVSLGIVCCLLSGAFTLLAVVLQATPMLAIAALLAGRVFLGVGESFTATGATLWGIKTVGAIHTSRVISWNGVATYVAMAVGAPLGVTLNHYFGISGFATVVVLVAAIGLLFARTRQDVKVTAGARAPFHAVVRKIWPYGLGLAFGTVGFGVIATFITLYFAAHSWQGAAFTLSLFSVGFICVRLVLGNTITRFGGVPVSLACFIIESLGLLLIWLAPSAWMAGVGAFLTGSGFSLVFPALGVEAVKQVEEQNQGTALGTYSAFLDLALGLTGPLAGWVAGFYDLATLYLLAAIVVALAFLLIFRVHRQQRLVARE</sequence>
<feature type="domain" description="Major facilitator superfamily (MFS) profile" evidence="8">
    <location>
        <begin position="129"/>
        <end position="343"/>
    </location>
</feature>
<feature type="transmembrane region" description="Helical" evidence="7">
    <location>
        <begin position="226"/>
        <end position="244"/>
    </location>
</feature>
<evidence type="ECO:0000256" key="1">
    <source>
        <dbReference type="ARBA" id="ARBA00004651"/>
    </source>
</evidence>
<dbReference type="NCBIfam" id="NF003477">
    <property type="entry name" value="PRK05122.1"/>
    <property type="match status" value="1"/>
</dbReference>
<dbReference type="InterPro" id="IPR020846">
    <property type="entry name" value="MFS_dom"/>
</dbReference>
<proteinExistence type="predicted"/>
<dbReference type="InterPro" id="IPR011701">
    <property type="entry name" value="MFS"/>
</dbReference>
<evidence type="ECO:0000313" key="9">
    <source>
        <dbReference type="EMBL" id="STU76486.1"/>
    </source>
</evidence>
<feature type="transmembrane region" description="Helical" evidence="7">
    <location>
        <begin position="95"/>
        <end position="114"/>
    </location>
</feature>
<dbReference type="PANTHER" id="PTHR23517:SF13">
    <property type="entry name" value="MAJOR FACILITATOR SUPERFAMILY MFS_1"/>
    <property type="match status" value="1"/>
</dbReference>
<keyword evidence="3" id="KW-1003">Cell membrane</keyword>
<feature type="transmembrane region" description="Helical" evidence="7">
    <location>
        <begin position="250"/>
        <end position="273"/>
    </location>
</feature>
<dbReference type="CDD" id="cd17489">
    <property type="entry name" value="MFS_YfcJ_like"/>
    <property type="match status" value="1"/>
</dbReference>
<evidence type="ECO:0000259" key="8">
    <source>
        <dbReference type="PROSITE" id="PS50850"/>
    </source>
</evidence>
<dbReference type="SUPFAM" id="SSF103473">
    <property type="entry name" value="MFS general substrate transporter"/>
    <property type="match status" value="1"/>
</dbReference>
<dbReference type="GO" id="GO:0005886">
    <property type="term" value="C:plasma membrane"/>
    <property type="evidence" value="ECO:0007669"/>
    <property type="project" value="UniProtKB-SubCell"/>
</dbReference>
<name>A0A377ZNH7_KLEPO</name>
<dbReference type="EMBL" id="UGLW01000003">
    <property type="protein sequence ID" value="STU76486.1"/>
    <property type="molecule type" value="Genomic_DNA"/>
</dbReference>
<evidence type="ECO:0000256" key="3">
    <source>
        <dbReference type="ARBA" id="ARBA00022475"/>
    </source>
</evidence>
<feature type="transmembrane region" description="Helical" evidence="7">
    <location>
        <begin position="195"/>
        <end position="214"/>
    </location>
</feature>
<evidence type="ECO:0000256" key="7">
    <source>
        <dbReference type="SAM" id="Phobius"/>
    </source>
</evidence>
<keyword evidence="2" id="KW-0813">Transport</keyword>
<evidence type="ECO:0000313" key="10">
    <source>
        <dbReference type="Proteomes" id="UP000254487"/>
    </source>
</evidence>
<dbReference type="STRING" id="1218098.GCA_001598715_00422"/>
<dbReference type="Pfam" id="PF07690">
    <property type="entry name" value="MFS_1"/>
    <property type="match status" value="1"/>
</dbReference>
<dbReference type="Gene3D" id="1.20.1250.20">
    <property type="entry name" value="MFS general substrate transporter like domains"/>
    <property type="match status" value="1"/>
</dbReference>
<feature type="transmembrane region" description="Helical" evidence="7">
    <location>
        <begin position="28"/>
        <end position="49"/>
    </location>
</feature>
<dbReference type="GO" id="GO:0022857">
    <property type="term" value="F:transmembrane transporter activity"/>
    <property type="evidence" value="ECO:0007669"/>
    <property type="project" value="InterPro"/>
</dbReference>
<accession>A0A377ZNH7</accession>
<keyword evidence="6 7" id="KW-0472">Membrane</keyword>
<dbReference type="InterPro" id="IPR036259">
    <property type="entry name" value="MFS_trans_sf"/>
</dbReference>
<protein>
    <submittedName>
        <fullName evidence="9">Transporter</fullName>
    </submittedName>
</protein>
<evidence type="ECO:0000256" key="6">
    <source>
        <dbReference type="ARBA" id="ARBA00023136"/>
    </source>
</evidence>
<feature type="transmembrane region" description="Helical" evidence="7">
    <location>
        <begin position="120"/>
        <end position="142"/>
    </location>
</feature>
<reference evidence="9 10" key="1">
    <citation type="submission" date="2018-06" db="EMBL/GenBank/DDBJ databases">
        <authorList>
            <consortium name="Pathogen Informatics"/>
            <person name="Doyle S."/>
        </authorList>
    </citation>
    <scope>NUCLEOTIDE SEQUENCE [LARGE SCALE GENOMIC DNA]</scope>
    <source>
        <strain evidence="9 10">NCTC10313</strain>
    </source>
</reference>
<organism evidence="9 10">
    <name type="scientific">Klebsiella pneumoniae subsp. ozaenae</name>
    <dbReference type="NCBI Taxonomy" id="574"/>
    <lineage>
        <taxon>Bacteria</taxon>
        <taxon>Pseudomonadati</taxon>
        <taxon>Pseudomonadota</taxon>
        <taxon>Gammaproteobacteria</taxon>
        <taxon>Enterobacterales</taxon>
        <taxon>Enterobacteriaceae</taxon>
        <taxon>Klebsiella/Raoultella group</taxon>
        <taxon>Klebsiella</taxon>
        <taxon>Klebsiella pneumoniae complex</taxon>
    </lineage>
</organism>
<gene>
    <name evidence="9" type="primary">yhhS_3</name>
    <name evidence="9" type="ORF">NCTC10313_03692</name>
</gene>